<dbReference type="InterPro" id="IPR013780">
    <property type="entry name" value="Glyco_hydro_b"/>
</dbReference>
<accession>E3L4U6</accession>
<dbReference type="InParanoid" id="E3L4U6"/>
<dbReference type="GeneID" id="10531508"/>
<dbReference type="AlphaFoldDB" id="E3L4U6"/>
<dbReference type="Gene3D" id="2.60.40.1180">
    <property type="entry name" value="Golgi alpha-mannosidase II"/>
    <property type="match status" value="1"/>
</dbReference>
<dbReference type="InterPro" id="IPR041233">
    <property type="entry name" value="Melibiase_C"/>
</dbReference>
<dbReference type="HOGENOM" id="CLU_128352_0_0_1"/>
<dbReference type="KEGG" id="pgr:PGTG_17625"/>
<feature type="domain" description="Alpha galactosidase C-terminal" evidence="1">
    <location>
        <begin position="43"/>
        <end position="133"/>
    </location>
</feature>
<dbReference type="FunFam" id="2.60.40.1180:FF:000097">
    <property type="entry name" value="Alpha-galactosidase 3"/>
    <property type="match status" value="1"/>
</dbReference>
<dbReference type="EMBL" id="DS178349">
    <property type="protein sequence ID" value="EFP91571.2"/>
    <property type="molecule type" value="Genomic_DNA"/>
</dbReference>
<keyword evidence="3" id="KW-1185">Reference proteome</keyword>
<reference key="1">
    <citation type="submission" date="2007-01" db="EMBL/GenBank/DDBJ databases">
        <title>The Genome Sequence of Puccinia graminis f. sp. tritici Strain CRL 75-36-700-3.</title>
        <authorList>
            <consortium name="The Broad Institute Genome Sequencing Platform"/>
            <person name="Birren B."/>
            <person name="Lander E."/>
            <person name="Galagan J."/>
            <person name="Nusbaum C."/>
            <person name="Devon K."/>
            <person name="Cuomo C."/>
            <person name="Jaffe D."/>
            <person name="Butler J."/>
            <person name="Alvarez P."/>
            <person name="Gnerre S."/>
            <person name="Grabherr M."/>
            <person name="Mauceli E."/>
            <person name="Brockman W."/>
            <person name="Young S."/>
            <person name="LaButti K."/>
            <person name="Sykes S."/>
            <person name="DeCaprio D."/>
            <person name="Crawford M."/>
            <person name="Koehrsen M."/>
            <person name="Engels R."/>
            <person name="Montgomery P."/>
            <person name="Pearson M."/>
            <person name="Howarth C."/>
            <person name="Larson L."/>
            <person name="White J."/>
            <person name="Zeng Q."/>
            <person name="Kodira C."/>
            <person name="Yandava C."/>
            <person name="Alvarado L."/>
            <person name="O'Leary S."/>
            <person name="Szabo L."/>
            <person name="Dean R."/>
            <person name="Schein J."/>
        </authorList>
    </citation>
    <scope>NUCLEOTIDE SEQUENCE</scope>
    <source>
        <strain>CRL 75-36-700-3</strain>
    </source>
</reference>
<protein>
    <recommendedName>
        <fullName evidence="1">Alpha galactosidase C-terminal domain-containing protein</fullName>
    </recommendedName>
</protein>
<sequence length="140" mass="15674">MSLKSFEGLESKAIEEVHKSAKSRFQARVVPSGAEDAQADQWSLQYWVLEQGQGNIYVAVVNAGQQTPDDKLVKVEISLSKLQTLQKSPRNKQMTGIKYTVRDLWNSKDLSSVAFEGKIESTLELHDTVLLKFSPVTHPN</sequence>
<reference evidence="3" key="2">
    <citation type="journal article" date="2011" name="Proc. Natl. Acad. Sci. U.S.A.">
        <title>Obligate biotrophy features unraveled by the genomic analysis of rust fungi.</title>
        <authorList>
            <person name="Duplessis S."/>
            <person name="Cuomo C.A."/>
            <person name="Lin Y.-C."/>
            <person name="Aerts A."/>
            <person name="Tisserant E."/>
            <person name="Veneault-Fourrey C."/>
            <person name="Joly D.L."/>
            <person name="Hacquard S."/>
            <person name="Amselem J."/>
            <person name="Cantarel B.L."/>
            <person name="Chiu R."/>
            <person name="Coutinho P.M."/>
            <person name="Feau N."/>
            <person name="Field M."/>
            <person name="Frey P."/>
            <person name="Gelhaye E."/>
            <person name="Goldberg J."/>
            <person name="Grabherr M.G."/>
            <person name="Kodira C.D."/>
            <person name="Kohler A."/>
            <person name="Kuees U."/>
            <person name="Lindquist E.A."/>
            <person name="Lucas S.M."/>
            <person name="Mago R."/>
            <person name="Mauceli E."/>
            <person name="Morin E."/>
            <person name="Murat C."/>
            <person name="Pangilinan J.L."/>
            <person name="Park R."/>
            <person name="Pearson M."/>
            <person name="Quesneville H."/>
            <person name="Rouhier N."/>
            <person name="Sakthikumar S."/>
            <person name="Salamov A.A."/>
            <person name="Schmutz J."/>
            <person name="Selles B."/>
            <person name="Shapiro H."/>
            <person name="Tanguay P."/>
            <person name="Tuskan G.A."/>
            <person name="Henrissat B."/>
            <person name="Van de Peer Y."/>
            <person name="Rouze P."/>
            <person name="Ellis J.G."/>
            <person name="Dodds P.N."/>
            <person name="Schein J.E."/>
            <person name="Zhong S."/>
            <person name="Hamelin R.C."/>
            <person name="Grigoriev I.V."/>
            <person name="Szabo L.J."/>
            <person name="Martin F."/>
        </authorList>
    </citation>
    <scope>NUCLEOTIDE SEQUENCE [LARGE SCALE GENOMIC DNA]</scope>
    <source>
        <strain evidence="3">CRL 75-36-700-3 / race SCCL</strain>
    </source>
</reference>
<evidence type="ECO:0000313" key="3">
    <source>
        <dbReference type="Proteomes" id="UP000008783"/>
    </source>
</evidence>
<dbReference type="VEuPathDB" id="FungiDB:PGTG_17625"/>
<proteinExistence type="predicted"/>
<dbReference type="OrthoDB" id="10275162at2759"/>
<organism evidence="2 3">
    <name type="scientific">Puccinia graminis f. sp. tritici (strain CRL 75-36-700-3 / race SCCL)</name>
    <name type="common">Black stem rust fungus</name>
    <dbReference type="NCBI Taxonomy" id="418459"/>
    <lineage>
        <taxon>Eukaryota</taxon>
        <taxon>Fungi</taxon>
        <taxon>Dikarya</taxon>
        <taxon>Basidiomycota</taxon>
        <taxon>Pucciniomycotina</taxon>
        <taxon>Pucciniomycetes</taxon>
        <taxon>Pucciniales</taxon>
        <taxon>Pucciniaceae</taxon>
        <taxon>Puccinia</taxon>
    </lineage>
</organism>
<evidence type="ECO:0000313" key="2">
    <source>
        <dbReference type="EMBL" id="EFP91571.2"/>
    </source>
</evidence>
<dbReference type="RefSeq" id="XP_003335990.2">
    <property type="nucleotide sequence ID" value="XM_003335942.2"/>
</dbReference>
<dbReference type="SUPFAM" id="SSF51011">
    <property type="entry name" value="Glycosyl hydrolase domain"/>
    <property type="match status" value="1"/>
</dbReference>
<gene>
    <name evidence="2" type="ORF">PGTG_17625</name>
</gene>
<evidence type="ECO:0000259" key="1">
    <source>
        <dbReference type="Pfam" id="PF17801"/>
    </source>
</evidence>
<dbReference type="Proteomes" id="UP000008783">
    <property type="component" value="Unassembled WGS sequence"/>
</dbReference>
<dbReference type="Pfam" id="PF17801">
    <property type="entry name" value="Melibiase_C"/>
    <property type="match status" value="1"/>
</dbReference>
<name>E3L4U6_PUCGT</name>